<keyword evidence="2" id="KW-1185">Reference proteome</keyword>
<evidence type="ECO:0000313" key="2">
    <source>
        <dbReference type="Proteomes" id="UP000799436"/>
    </source>
</evidence>
<protein>
    <submittedName>
        <fullName evidence="1">Uncharacterized protein</fullName>
    </submittedName>
</protein>
<proteinExistence type="predicted"/>
<sequence>MFTVYDQMMLELVLGRPVAEVRKTLDVWMPVRGWLQQEMRRKIVEEEARLGGAASTTQTKMGVPVNIDFCVSLKPTKANSDKVGPKDKFRAVVDCSRAAIKAIARAAQVSLAGDCRSRKRQPFSQHLQTPWLRLHPPGRLHHRFNQDLAFVRIEGGELAGYERRLRIDLHTEQQIQEVDWDWKLAAVLPADVGSFARRMEA</sequence>
<accession>A0A6G1KYM4</accession>
<evidence type="ECO:0000313" key="1">
    <source>
        <dbReference type="EMBL" id="KAF2765773.1"/>
    </source>
</evidence>
<dbReference type="AlphaFoldDB" id="A0A6G1KYM4"/>
<dbReference type="Proteomes" id="UP000799436">
    <property type="component" value="Unassembled WGS sequence"/>
</dbReference>
<gene>
    <name evidence="1" type="ORF">EJ03DRAFT_338833</name>
</gene>
<name>A0A6G1KYM4_9PEZI</name>
<organism evidence="1 2">
    <name type="scientific">Teratosphaeria nubilosa</name>
    <dbReference type="NCBI Taxonomy" id="161662"/>
    <lineage>
        <taxon>Eukaryota</taxon>
        <taxon>Fungi</taxon>
        <taxon>Dikarya</taxon>
        <taxon>Ascomycota</taxon>
        <taxon>Pezizomycotina</taxon>
        <taxon>Dothideomycetes</taxon>
        <taxon>Dothideomycetidae</taxon>
        <taxon>Mycosphaerellales</taxon>
        <taxon>Teratosphaeriaceae</taxon>
        <taxon>Teratosphaeria</taxon>
    </lineage>
</organism>
<reference evidence="1" key="1">
    <citation type="journal article" date="2020" name="Stud. Mycol.">
        <title>101 Dothideomycetes genomes: a test case for predicting lifestyles and emergence of pathogens.</title>
        <authorList>
            <person name="Haridas S."/>
            <person name="Albert R."/>
            <person name="Binder M."/>
            <person name="Bloem J."/>
            <person name="Labutti K."/>
            <person name="Salamov A."/>
            <person name="Andreopoulos B."/>
            <person name="Baker S."/>
            <person name="Barry K."/>
            <person name="Bills G."/>
            <person name="Bluhm B."/>
            <person name="Cannon C."/>
            <person name="Castanera R."/>
            <person name="Culley D."/>
            <person name="Daum C."/>
            <person name="Ezra D."/>
            <person name="Gonzalez J."/>
            <person name="Henrissat B."/>
            <person name="Kuo A."/>
            <person name="Liang C."/>
            <person name="Lipzen A."/>
            <person name="Lutzoni F."/>
            <person name="Magnuson J."/>
            <person name="Mondo S."/>
            <person name="Nolan M."/>
            <person name="Ohm R."/>
            <person name="Pangilinan J."/>
            <person name="Park H.-J."/>
            <person name="Ramirez L."/>
            <person name="Alfaro M."/>
            <person name="Sun H."/>
            <person name="Tritt A."/>
            <person name="Yoshinaga Y."/>
            <person name="Zwiers L.-H."/>
            <person name="Turgeon B."/>
            <person name="Goodwin S."/>
            <person name="Spatafora J."/>
            <person name="Crous P."/>
            <person name="Grigoriev I."/>
        </authorList>
    </citation>
    <scope>NUCLEOTIDE SEQUENCE</scope>
    <source>
        <strain evidence="1">CBS 116005</strain>
    </source>
</reference>
<dbReference type="EMBL" id="ML995884">
    <property type="protein sequence ID" value="KAF2765773.1"/>
    <property type="molecule type" value="Genomic_DNA"/>
</dbReference>